<accession>A0A176RWE1</accession>
<dbReference type="SUPFAM" id="SSF54991">
    <property type="entry name" value="Anticodon-binding domain of PheRS"/>
    <property type="match status" value="1"/>
</dbReference>
<dbReference type="PANTHER" id="PTHR10947">
    <property type="entry name" value="PHENYLALANYL-TRNA SYNTHETASE BETA CHAIN AND LEUCINE-RICH REPEAT-CONTAINING PROTEIN 47"/>
    <property type="match status" value="1"/>
</dbReference>
<keyword evidence="8" id="KW-0820">tRNA-binding</keyword>
<evidence type="ECO:0000313" key="21">
    <source>
        <dbReference type="EMBL" id="OAD20047.1"/>
    </source>
</evidence>
<evidence type="ECO:0000256" key="4">
    <source>
        <dbReference type="ARBA" id="ARBA00011209"/>
    </source>
</evidence>
<evidence type="ECO:0000256" key="10">
    <source>
        <dbReference type="ARBA" id="ARBA00022723"/>
    </source>
</evidence>
<keyword evidence="15" id="KW-0648">Protein biosynthesis</keyword>
<dbReference type="SUPFAM" id="SSF46955">
    <property type="entry name" value="Putative DNA-binding domain"/>
    <property type="match status" value="1"/>
</dbReference>
<keyword evidence="12" id="KW-0067">ATP-binding</keyword>
<dbReference type="SMART" id="SM00873">
    <property type="entry name" value="B3_4"/>
    <property type="match status" value="1"/>
</dbReference>
<keyword evidence="11" id="KW-0547">Nucleotide-binding</keyword>
<dbReference type="InterPro" id="IPR036690">
    <property type="entry name" value="Fdx_antiC-bd_sf"/>
</dbReference>
<dbReference type="Gene3D" id="3.50.40.10">
    <property type="entry name" value="Phenylalanyl-trna Synthetase, Chain B, domain 3"/>
    <property type="match status" value="1"/>
</dbReference>
<evidence type="ECO:0000256" key="7">
    <source>
        <dbReference type="ARBA" id="ARBA00022490"/>
    </source>
</evidence>
<dbReference type="InterPro" id="IPR045864">
    <property type="entry name" value="aa-tRNA-synth_II/BPL/LPL"/>
</dbReference>
<keyword evidence="13" id="KW-0460">Magnesium</keyword>
<dbReference type="Pfam" id="PF03483">
    <property type="entry name" value="B3_4"/>
    <property type="match status" value="1"/>
</dbReference>
<organism evidence="21 22">
    <name type="scientific">Candidatus Thiomargarita nelsonii</name>
    <dbReference type="NCBI Taxonomy" id="1003181"/>
    <lineage>
        <taxon>Bacteria</taxon>
        <taxon>Pseudomonadati</taxon>
        <taxon>Pseudomonadota</taxon>
        <taxon>Gammaproteobacteria</taxon>
        <taxon>Thiotrichales</taxon>
        <taxon>Thiotrichaceae</taxon>
        <taxon>Thiomargarita</taxon>
    </lineage>
</organism>
<keyword evidence="22" id="KW-1185">Reference proteome</keyword>
<dbReference type="SMART" id="SM00896">
    <property type="entry name" value="FDX-ACB"/>
    <property type="match status" value="1"/>
</dbReference>
<dbReference type="PATRIC" id="fig|1003181.4.peg.5632"/>
<evidence type="ECO:0000256" key="5">
    <source>
        <dbReference type="ARBA" id="ARBA00012814"/>
    </source>
</evidence>
<dbReference type="GO" id="GO:0009328">
    <property type="term" value="C:phenylalanine-tRNA ligase complex"/>
    <property type="evidence" value="ECO:0007669"/>
    <property type="project" value="TreeGrafter"/>
</dbReference>
<keyword evidence="9" id="KW-0436">Ligase</keyword>
<protein>
    <recommendedName>
        <fullName evidence="6">Phenylalanine--tRNA ligase beta subunit</fullName>
        <ecNumber evidence="5">6.1.1.20</ecNumber>
    </recommendedName>
    <alternativeName>
        <fullName evidence="17">Phenylalanyl-tRNA synthetase beta subunit</fullName>
    </alternativeName>
</protein>
<dbReference type="InterPro" id="IPR005121">
    <property type="entry name" value="Fdx_antiC-bd"/>
</dbReference>
<dbReference type="FunFam" id="3.30.70.380:FF:000001">
    <property type="entry name" value="Phenylalanine--tRNA ligase beta subunit"/>
    <property type="match status" value="1"/>
</dbReference>
<dbReference type="InterPro" id="IPR005146">
    <property type="entry name" value="B3/B4_tRNA-bd"/>
</dbReference>
<dbReference type="Gene3D" id="3.30.70.380">
    <property type="entry name" value="Ferrodoxin-fold anticodon-binding domain"/>
    <property type="match status" value="1"/>
</dbReference>
<dbReference type="Gene3D" id="3.30.56.10">
    <property type="match status" value="1"/>
</dbReference>
<evidence type="ECO:0000259" key="20">
    <source>
        <dbReference type="PROSITE" id="PS51483"/>
    </source>
</evidence>
<dbReference type="InterPro" id="IPR005147">
    <property type="entry name" value="tRNA_synthase_B5-dom"/>
</dbReference>
<feature type="domain" description="FDX-ACB" evidence="19">
    <location>
        <begin position="431"/>
        <end position="524"/>
    </location>
</feature>
<evidence type="ECO:0000256" key="2">
    <source>
        <dbReference type="ARBA" id="ARBA00004496"/>
    </source>
</evidence>
<dbReference type="GO" id="GO:0005524">
    <property type="term" value="F:ATP binding"/>
    <property type="evidence" value="ECO:0007669"/>
    <property type="project" value="UniProtKB-KW"/>
</dbReference>
<dbReference type="GO" id="GO:0006432">
    <property type="term" value="P:phenylalanyl-tRNA aminoacylation"/>
    <property type="evidence" value="ECO:0007669"/>
    <property type="project" value="InterPro"/>
</dbReference>
<keyword evidence="16 21" id="KW-0030">Aminoacyl-tRNA synthetase</keyword>
<evidence type="ECO:0000256" key="13">
    <source>
        <dbReference type="ARBA" id="ARBA00022842"/>
    </source>
</evidence>
<reference evidence="21 22" key="1">
    <citation type="submission" date="2016-05" db="EMBL/GenBank/DDBJ databases">
        <title>Single-cell genome of chain-forming Candidatus Thiomargarita nelsonii and comparison to other large sulfur-oxidizing bacteria.</title>
        <authorList>
            <person name="Winkel M."/>
            <person name="Salman V."/>
            <person name="Woyke T."/>
            <person name="Schulz-Vogt H."/>
            <person name="Richter M."/>
            <person name="Flood B."/>
            <person name="Bailey J."/>
            <person name="Amann R."/>
            <person name="Mussmann M."/>
        </authorList>
    </citation>
    <scope>NUCLEOTIDE SEQUENCE [LARGE SCALE GENOMIC DNA]</scope>
    <source>
        <strain evidence="21 22">THI036</strain>
    </source>
</reference>
<keyword evidence="7" id="KW-0963">Cytoplasm</keyword>
<evidence type="ECO:0000256" key="18">
    <source>
        <dbReference type="ARBA" id="ARBA00049255"/>
    </source>
</evidence>
<evidence type="ECO:0000256" key="11">
    <source>
        <dbReference type="ARBA" id="ARBA00022741"/>
    </source>
</evidence>
<evidence type="ECO:0000256" key="1">
    <source>
        <dbReference type="ARBA" id="ARBA00001946"/>
    </source>
</evidence>
<dbReference type="GO" id="GO:0000049">
    <property type="term" value="F:tRNA binding"/>
    <property type="evidence" value="ECO:0007669"/>
    <property type="project" value="UniProtKB-KW"/>
</dbReference>
<dbReference type="AlphaFoldDB" id="A0A176RWE1"/>
<dbReference type="InterPro" id="IPR045060">
    <property type="entry name" value="Phe-tRNA-ligase_IIc_bsu"/>
</dbReference>
<dbReference type="GO" id="GO:0000287">
    <property type="term" value="F:magnesium ion binding"/>
    <property type="evidence" value="ECO:0007669"/>
    <property type="project" value="InterPro"/>
</dbReference>
<dbReference type="SMART" id="SM00874">
    <property type="entry name" value="B5"/>
    <property type="match status" value="1"/>
</dbReference>
<evidence type="ECO:0000256" key="9">
    <source>
        <dbReference type="ARBA" id="ARBA00022598"/>
    </source>
</evidence>
<dbReference type="InterPro" id="IPR009061">
    <property type="entry name" value="DNA-bd_dom_put_sf"/>
</dbReference>
<evidence type="ECO:0000256" key="3">
    <source>
        <dbReference type="ARBA" id="ARBA00008653"/>
    </source>
</evidence>
<dbReference type="Pfam" id="PF17759">
    <property type="entry name" value="tRNA_synthFbeta"/>
    <property type="match status" value="1"/>
</dbReference>
<dbReference type="NCBIfam" id="TIGR00472">
    <property type="entry name" value="pheT_bact"/>
    <property type="match status" value="1"/>
</dbReference>
<dbReference type="Gene3D" id="3.30.930.10">
    <property type="entry name" value="Bira Bifunctional Protein, Domain 2"/>
    <property type="match status" value="1"/>
</dbReference>
<name>A0A176RWE1_9GAMM</name>
<dbReference type="InterPro" id="IPR020825">
    <property type="entry name" value="Phe-tRNA_synthase-like_B3/B4"/>
</dbReference>
<evidence type="ECO:0000256" key="8">
    <source>
        <dbReference type="ARBA" id="ARBA00022555"/>
    </source>
</evidence>
<comment type="subunit">
    <text evidence="4">Tetramer of two alpha and two beta subunits.</text>
</comment>
<keyword evidence="10" id="KW-0479">Metal-binding</keyword>
<dbReference type="GO" id="GO:0004826">
    <property type="term" value="F:phenylalanine-tRNA ligase activity"/>
    <property type="evidence" value="ECO:0007669"/>
    <property type="project" value="UniProtKB-EC"/>
</dbReference>
<sequence length="525" mass="58217">MHAFDLTSLSGGIQVRMAQAGESIILLDEQQVRLDEQTLIIADNKVPIAIAGVMGGLGTGVTETTQDIFLESAFFAPNQVSGCARRYGLHTDASHRFERGVSPQLQCHAMERATALLLDIVGGQVGTIIEHTDTLASTPTIELRSSRIKRLLGQSLETAEVSDILTRLGMAITPLELRWQVRPPSFRFDIAIETDLIEELARVHGYNNLPSHAPQSHLTMQPQAAVTLEQIQTVLVQRDYQEAITYSFVDPKLQAKLNPEIESISLANPITNDMAEMRTTLWIGLLQVLLYNQKRQQHRVRLFETGLRFKAQNLQEENMIAGIVTGTRWPTQWGQREQGIDFFDVKADIEALLSLSSAGQNEVYRFTPSTHAALHPGQTAAIYRGNEWIGILGAVHPSLVQTLELTPPVYLFELRLAPLCETQVPKFKEISKYPSIRRDIAVVLSEETSAAQVLDCIKQSATETLIDCQLFDVYQGKGVEPGQKSLAIGLIFKAFSRNLTDSEVDTVIGQVVNTLEQKLGAKLRT</sequence>
<dbReference type="EMBL" id="LUTY01002569">
    <property type="protein sequence ID" value="OAD20047.1"/>
    <property type="molecule type" value="Genomic_DNA"/>
</dbReference>
<dbReference type="SUPFAM" id="SSF55681">
    <property type="entry name" value="Class II aaRS and biotin synthetases"/>
    <property type="match status" value="1"/>
</dbReference>
<dbReference type="PANTHER" id="PTHR10947:SF0">
    <property type="entry name" value="PHENYLALANINE--TRNA LIGASE BETA SUBUNIT"/>
    <property type="match status" value="1"/>
</dbReference>
<evidence type="ECO:0000256" key="17">
    <source>
        <dbReference type="ARBA" id="ARBA00033189"/>
    </source>
</evidence>
<proteinExistence type="inferred from homology"/>
<dbReference type="FunFam" id="3.30.930.10:FF:000022">
    <property type="entry name" value="Phenylalanine--tRNA ligase beta subunit"/>
    <property type="match status" value="1"/>
</dbReference>
<dbReference type="SUPFAM" id="SSF56037">
    <property type="entry name" value="PheT/TilS domain"/>
    <property type="match status" value="1"/>
</dbReference>
<evidence type="ECO:0000256" key="16">
    <source>
        <dbReference type="ARBA" id="ARBA00023146"/>
    </source>
</evidence>
<dbReference type="Proteomes" id="UP000076962">
    <property type="component" value="Unassembled WGS sequence"/>
</dbReference>
<keyword evidence="14" id="KW-0694">RNA-binding</keyword>
<dbReference type="PROSITE" id="PS51447">
    <property type="entry name" value="FDX_ACB"/>
    <property type="match status" value="1"/>
</dbReference>
<comment type="catalytic activity">
    <reaction evidence="18">
        <text>tRNA(Phe) + L-phenylalanine + ATP = L-phenylalanyl-tRNA(Phe) + AMP + diphosphate + H(+)</text>
        <dbReference type="Rhea" id="RHEA:19413"/>
        <dbReference type="Rhea" id="RHEA-COMP:9668"/>
        <dbReference type="Rhea" id="RHEA-COMP:9699"/>
        <dbReference type="ChEBI" id="CHEBI:15378"/>
        <dbReference type="ChEBI" id="CHEBI:30616"/>
        <dbReference type="ChEBI" id="CHEBI:33019"/>
        <dbReference type="ChEBI" id="CHEBI:58095"/>
        <dbReference type="ChEBI" id="CHEBI:78442"/>
        <dbReference type="ChEBI" id="CHEBI:78531"/>
        <dbReference type="ChEBI" id="CHEBI:456215"/>
        <dbReference type="EC" id="6.1.1.20"/>
    </reaction>
</comment>
<comment type="subcellular location">
    <subcellularLocation>
        <location evidence="2">Cytoplasm</location>
    </subcellularLocation>
</comment>
<dbReference type="FunFam" id="3.30.56.10:FF:000002">
    <property type="entry name" value="Phenylalanine--tRNA ligase beta subunit"/>
    <property type="match status" value="1"/>
</dbReference>
<dbReference type="InterPro" id="IPR041616">
    <property type="entry name" value="PheRS_beta_core"/>
</dbReference>
<evidence type="ECO:0000256" key="14">
    <source>
        <dbReference type="ARBA" id="ARBA00022884"/>
    </source>
</evidence>
<feature type="domain" description="B5" evidence="20">
    <location>
        <begin position="136"/>
        <end position="211"/>
    </location>
</feature>
<evidence type="ECO:0000259" key="19">
    <source>
        <dbReference type="PROSITE" id="PS51447"/>
    </source>
</evidence>
<dbReference type="PROSITE" id="PS51483">
    <property type="entry name" value="B5"/>
    <property type="match status" value="1"/>
</dbReference>
<evidence type="ECO:0000256" key="6">
    <source>
        <dbReference type="ARBA" id="ARBA00017032"/>
    </source>
</evidence>
<gene>
    <name evidence="21" type="ORF">THIOM_004270</name>
</gene>
<dbReference type="EC" id="6.1.1.20" evidence="5"/>
<dbReference type="Pfam" id="PF03484">
    <property type="entry name" value="B5"/>
    <property type="match status" value="1"/>
</dbReference>
<evidence type="ECO:0000313" key="22">
    <source>
        <dbReference type="Proteomes" id="UP000076962"/>
    </source>
</evidence>
<dbReference type="Pfam" id="PF03147">
    <property type="entry name" value="FDX-ACB"/>
    <property type="match status" value="1"/>
</dbReference>
<evidence type="ECO:0000256" key="15">
    <source>
        <dbReference type="ARBA" id="ARBA00022917"/>
    </source>
</evidence>
<dbReference type="InterPro" id="IPR004532">
    <property type="entry name" value="Phe-tRNA-ligase_IIc_bsu_bact"/>
</dbReference>
<comment type="similarity">
    <text evidence="3">Belongs to the phenylalanyl-tRNA synthetase beta subunit family. Type 1 subfamily.</text>
</comment>
<comment type="cofactor">
    <cofactor evidence="1">
        <name>Mg(2+)</name>
        <dbReference type="ChEBI" id="CHEBI:18420"/>
    </cofactor>
</comment>
<dbReference type="CDD" id="cd00769">
    <property type="entry name" value="PheRS_beta_core"/>
    <property type="match status" value="1"/>
</dbReference>
<evidence type="ECO:0000256" key="12">
    <source>
        <dbReference type="ARBA" id="ARBA00022840"/>
    </source>
</evidence>
<comment type="caution">
    <text evidence="21">The sequence shown here is derived from an EMBL/GenBank/DDBJ whole genome shotgun (WGS) entry which is preliminary data.</text>
</comment>